<evidence type="ECO:0000313" key="3">
    <source>
        <dbReference type="Proteomes" id="UP000327294"/>
    </source>
</evidence>
<proteinExistence type="predicted"/>
<dbReference type="AlphaFoldDB" id="A0A5P8KE97"/>
<feature type="region of interest" description="Disordered" evidence="1">
    <location>
        <begin position="44"/>
        <end position="74"/>
    </location>
</feature>
<reference evidence="2 3" key="1">
    <citation type="submission" date="2019-10" db="EMBL/GenBank/DDBJ databases">
        <title>Streptomyces sp. strain GY16 isolated from leaves of Broussonetia papyrifera.</title>
        <authorList>
            <person name="Mo P."/>
        </authorList>
    </citation>
    <scope>NUCLEOTIDE SEQUENCE [LARGE SCALE GENOMIC DNA]</scope>
    <source>
        <strain evidence="2 3">GY16</strain>
    </source>
</reference>
<sequence>MEPTLTNPHTTMDPPPFLGLPPEEPVPPADCEVCAELASRRAEARAQGDLSRVSDCNVGIRNHHRPPRRKRRTA</sequence>
<dbReference type="KEGG" id="sphv:F9278_38535"/>
<keyword evidence="3" id="KW-1185">Reference proteome</keyword>
<gene>
    <name evidence="2" type="ORF">F9278_38535</name>
</gene>
<feature type="compositionally biased region" description="Polar residues" evidence="1">
    <location>
        <begin position="1"/>
        <end position="10"/>
    </location>
</feature>
<name>A0A5P8KE97_9ACTN</name>
<feature type="region of interest" description="Disordered" evidence="1">
    <location>
        <begin position="1"/>
        <end position="27"/>
    </location>
</feature>
<accession>A0A5P8KE97</accession>
<dbReference type="EMBL" id="CP045096">
    <property type="protein sequence ID" value="QFR01113.1"/>
    <property type="molecule type" value="Genomic_DNA"/>
</dbReference>
<evidence type="ECO:0000313" key="2">
    <source>
        <dbReference type="EMBL" id="QFR01113.1"/>
    </source>
</evidence>
<dbReference type="Proteomes" id="UP000327294">
    <property type="component" value="Chromosome"/>
</dbReference>
<feature type="compositionally biased region" description="Pro residues" evidence="1">
    <location>
        <begin position="13"/>
        <end position="27"/>
    </location>
</feature>
<dbReference type="RefSeq" id="WP_152172431.1">
    <property type="nucleotide sequence ID" value="NZ_CP045096.1"/>
</dbReference>
<evidence type="ECO:0000256" key="1">
    <source>
        <dbReference type="SAM" id="MobiDB-lite"/>
    </source>
</evidence>
<protein>
    <submittedName>
        <fullName evidence="2">Uncharacterized protein</fullName>
    </submittedName>
</protein>
<feature type="compositionally biased region" description="Basic residues" evidence="1">
    <location>
        <begin position="61"/>
        <end position="74"/>
    </location>
</feature>
<organism evidence="2 3">
    <name type="scientific">Streptomyces phaeolivaceus</name>
    <dbReference type="NCBI Taxonomy" id="2653200"/>
    <lineage>
        <taxon>Bacteria</taxon>
        <taxon>Bacillati</taxon>
        <taxon>Actinomycetota</taxon>
        <taxon>Actinomycetes</taxon>
        <taxon>Kitasatosporales</taxon>
        <taxon>Streptomycetaceae</taxon>
        <taxon>Streptomyces</taxon>
    </lineage>
</organism>